<dbReference type="EMBL" id="GG662471">
    <property type="protein sequence ID" value="EAS03845.2"/>
    <property type="molecule type" value="Genomic_DNA"/>
</dbReference>
<dbReference type="AlphaFoldDB" id="I7MI28"/>
<organism evidence="2 3">
    <name type="scientific">Tetrahymena thermophila (strain SB210)</name>
    <dbReference type="NCBI Taxonomy" id="312017"/>
    <lineage>
        <taxon>Eukaryota</taxon>
        <taxon>Sar</taxon>
        <taxon>Alveolata</taxon>
        <taxon>Ciliophora</taxon>
        <taxon>Intramacronucleata</taxon>
        <taxon>Oligohymenophorea</taxon>
        <taxon>Hymenostomatida</taxon>
        <taxon>Tetrahymenina</taxon>
        <taxon>Tetrahymenidae</taxon>
        <taxon>Tetrahymena</taxon>
    </lineage>
</organism>
<keyword evidence="1" id="KW-0812">Transmembrane</keyword>
<dbReference type="Proteomes" id="UP000009168">
    <property type="component" value="Unassembled WGS sequence"/>
</dbReference>
<name>I7MI28_TETTS</name>
<dbReference type="InParanoid" id="I7MI28"/>
<sequence>MFKQFDIFGSQINLRFNGQQTHKTNLGSLISIIIAVFIIYRLFNIIYSVVQRKNPQVMYNERQVDDPALFSIDSKYFPIAFAMEDPQTNNYYMDESIYTIKAQWKSKVEVFNSTTQEYDIVWQVQDIDVKRCTLENFQNLDNQKYYLKLNYTNMYCLPPDYNIKIQGDFPSPVFSQLIITIQKCQTNCNTQQLIDYYLKKAYLGMLISDAYVDPTIKDYPFKIYSRDLFWSTSSKMPKDVNIYIRNNYVQSDFGWFFSDIKTQTFPTFSYYEDSVYPEDFQDYFLQIYFRFEKQKESLYLRNYPDFNSIITQIGGFTQSLLAIGYLICRRFSQLRLNQDIVNQIFKYEDEEQKFQKDDVIIEQEIKAEVIPKKQIKQLGNRPQSTQNIVIKRKQRNLTQIIQTNKKNIYESNHSLNQDLDKSKIKNIVDDQNSSFPIKNNCKLKTGGFSEYSKQCIDLINCSEMLKQQSEQKDQKQMLNQLLQNDFPSEVNITNPNSMGIIKSTLPQKVLKKQPTQKQLKKAVENHFDSMFKQQTKSIHVTIWEYIKSSLFPCKQQKKKKDIINYSFEMLYQNLDILQILKRLIEVEKLKRLFLNEEQLKLFDYLPKPTINSGLFDRKKTDKGIQNQYEISLLYQDNRTELQRAKDAYDSYKKILNKSESTELDEKLINMLDQNLIDIFEAQNESNSALMNLVDINNELNQVSILQDKSQTKYINQNIDQKSSVKSKNQSHNSIQQSEQKIDKLISYQLQQLNLSNFCNLSQKKDITLNEDQPIQTETTNQEEVAQERMYCRQIPFQLCNLNIGSK</sequence>
<gene>
    <name evidence="2" type="ORF">TTHERM_00658890</name>
</gene>
<dbReference type="KEGG" id="tet:TTHERM_00658890"/>
<evidence type="ECO:0000313" key="3">
    <source>
        <dbReference type="Proteomes" id="UP000009168"/>
    </source>
</evidence>
<dbReference type="PANTHER" id="PTHR31398">
    <property type="entry name" value="MEIOTIC NUCLEAR DIVISION PROTEIN 1 HOMOLOG"/>
    <property type="match status" value="1"/>
</dbReference>
<keyword evidence="1" id="KW-0472">Membrane</keyword>
<dbReference type="GeneID" id="7833745"/>
<evidence type="ECO:0000313" key="2">
    <source>
        <dbReference type="EMBL" id="EAS03845.2"/>
    </source>
</evidence>
<dbReference type="RefSeq" id="XP_001024090.2">
    <property type="nucleotide sequence ID" value="XM_001024090.2"/>
</dbReference>
<dbReference type="GO" id="GO:0007131">
    <property type="term" value="P:reciprocal meiotic recombination"/>
    <property type="evidence" value="ECO:0007669"/>
    <property type="project" value="TreeGrafter"/>
</dbReference>
<evidence type="ECO:0000256" key="1">
    <source>
        <dbReference type="SAM" id="Phobius"/>
    </source>
</evidence>
<protein>
    <submittedName>
        <fullName evidence="2">Small GTP-binding domain protein</fullName>
    </submittedName>
</protein>
<dbReference type="PANTHER" id="PTHR31398:SF0">
    <property type="entry name" value="MEIOTIC NUCLEAR DIVISION PROTEIN 1 HOMOLOG"/>
    <property type="match status" value="1"/>
</dbReference>
<feature type="transmembrane region" description="Helical" evidence="1">
    <location>
        <begin position="29"/>
        <end position="50"/>
    </location>
</feature>
<accession>I7MI28</accession>
<dbReference type="GO" id="GO:0005634">
    <property type="term" value="C:nucleus"/>
    <property type="evidence" value="ECO:0007669"/>
    <property type="project" value="TreeGrafter"/>
</dbReference>
<reference evidence="3" key="1">
    <citation type="journal article" date="2006" name="PLoS Biol.">
        <title>Macronuclear genome sequence of the ciliate Tetrahymena thermophila, a model eukaryote.</title>
        <authorList>
            <person name="Eisen J.A."/>
            <person name="Coyne R.S."/>
            <person name="Wu M."/>
            <person name="Wu D."/>
            <person name="Thiagarajan M."/>
            <person name="Wortman J.R."/>
            <person name="Badger J.H."/>
            <person name="Ren Q."/>
            <person name="Amedeo P."/>
            <person name="Jones K.M."/>
            <person name="Tallon L.J."/>
            <person name="Delcher A.L."/>
            <person name="Salzberg S.L."/>
            <person name="Silva J.C."/>
            <person name="Haas B.J."/>
            <person name="Majoros W.H."/>
            <person name="Farzad M."/>
            <person name="Carlton J.M."/>
            <person name="Smith R.K. Jr."/>
            <person name="Garg J."/>
            <person name="Pearlman R.E."/>
            <person name="Karrer K.M."/>
            <person name="Sun L."/>
            <person name="Manning G."/>
            <person name="Elde N.C."/>
            <person name="Turkewitz A.P."/>
            <person name="Asai D.J."/>
            <person name="Wilkes D.E."/>
            <person name="Wang Y."/>
            <person name="Cai H."/>
            <person name="Collins K."/>
            <person name="Stewart B.A."/>
            <person name="Lee S.R."/>
            <person name="Wilamowska K."/>
            <person name="Weinberg Z."/>
            <person name="Ruzzo W.L."/>
            <person name="Wloga D."/>
            <person name="Gaertig J."/>
            <person name="Frankel J."/>
            <person name="Tsao C.-C."/>
            <person name="Gorovsky M.A."/>
            <person name="Keeling P.J."/>
            <person name="Waller R.F."/>
            <person name="Patron N.J."/>
            <person name="Cherry J.M."/>
            <person name="Stover N.A."/>
            <person name="Krieger C.J."/>
            <person name="del Toro C."/>
            <person name="Ryder H.F."/>
            <person name="Williamson S.C."/>
            <person name="Barbeau R.A."/>
            <person name="Hamilton E.P."/>
            <person name="Orias E."/>
        </authorList>
    </citation>
    <scope>NUCLEOTIDE SEQUENCE [LARGE SCALE GENOMIC DNA]</scope>
    <source>
        <strain evidence="3">SB210</strain>
    </source>
</reference>
<keyword evidence="3" id="KW-1185">Reference proteome</keyword>
<keyword evidence="1" id="KW-1133">Transmembrane helix</keyword>
<proteinExistence type="predicted"/>